<dbReference type="RefSeq" id="WP_386099910.1">
    <property type="nucleotide sequence ID" value="NZ_JBHSAT010000004.1"/>
</dbReference>
<dbReference type="InterPro" id="IPR015943">
    <property type="entry name" value="WD40/YVTN_repeat-like_dom_sf"/>
</dbReference>
<dbReference type="InterPro" id="IPR036890">
    <property type="entry name" value="HATPase_C_sf"/>
</dbReference>
<dbReference type="Proteomes" id="UP001595812">
    <property type="component" value="Unassembled WGS sequence"/>
</dbReference>
<dbReference type="Pfam" id="PF06580">
    <property type="entry name" value="His_kinase"/>
    <property type="match status" value="1"/>
</dbReference>
<keyword evidence="5" id="KW-0808">Transferase</keyword>
<dbReference type="PANTHER" id="PTHR34220">
    <property type="entry name" value="SENSOR HISTIDINE KINASE YPDA"/>
    <property type="match status" value="1"/>
</dbReference>
<evidence type="ECO:0000256" key="1">
    <source>
        <dbReference type="SAM" id="Coils"/>
    </source>
</evidence>
<evidence type="ECO:0000313" key="5">
    <source>
        <dbReference type="EMBL" id="MFC3877501.1"/>
    </source>
</evidence>
<keyword evidence="2" id="KW-1133">Transmembrane helix</keyword>
<feature type="transmembrane region" description="Helical" evidence="2">
    <location>
        <begin position="713"/>
        <end position="732"/>
    </location>
</feature>
<dbReference type="Gene3D" id="2.60.40.10">
    <property type="entry name" value="Immunoglobulins"/>
    <property type="match status" value="1"/>
</dbReference>
<keyword evidence="6" id="KW-1185">Reference proteome</keyword>
<dbReference type="PANTHER" id="PTHR34220:SF7">
    <property type="entry name" value="SENSOR HISTIDINE KINASE YPDA"/>
    <property type="match status" value="1"/>
</dbReference>
<feature type="signal peptide" evidence="3">
    <location>
        <begin position="1"/>
        <end position="21"/>
    </location>
</feature>
<gene>
    <name evidence="5" type="ORF">ACFOSX_09680</name>
</gene>
<feature type="domain" description="Signal transduction histidine kinase internal region" evidence="4">
    <location>
        <begin position="759"/>
        <end position="838"/>
    </location>
</feature>
<accession>A0ABV8AKU8</accession>
<dbReference type="InterPro" id="IPR010559">
    <property type="entry name" value="Sig_transdc_His_kin_internal"/>
</dbReference>
<keyword evidence="3" id="KW-0732">Signal</keyword>
<organism evidence="5 6">
    <name type="scientific">Winogradskyella maritima</name>
    <dbReference type="NCBI Taxonomy" id="1517766"/>
    <lineage>
        <taxon>Bacteria</taxon>
        <taxon>Pseudomonadati</taxon>
        <taxon>Bacteroidota</taxon>
        <taxon>Flavobacteriia</taxon>
        <taxon>Flavobacteriales</taxon>
        <taxon>Flavobacteriaceae</taxon>
        <taxon>Winogradskyella</taxon>
    </lineage>
</organism>
<dbReference type="SUPFAM" id="SSF50998">
    <property type="entry name" value="Quinoprotein alcohol dehydrogenase-like"/>
    <property type="match status" value="1"/>
</dbReference>
<proteinExistence type="predicted"/>
<dbReference type="EC" id="2.7.13.3" evidence="5"/>
<keyword evidence="2" id="KW-0472">Membrane</keyword>
<keyword evidence="2" id="KW-0812">Transmembrane</keyword>
<dbReference type="SUPFAM" id="SSF55874">
    <property type="entry name" value="ATPase domain of HSP90 chaperone/DNA topoisomerase II/histidine kinase"/>
    <property type="match status" value="1"/>
</dbReference>
<dbReference type="InterPro" id="IPR013783">
    <property type="entry name" value="Ig-like_fold"/>
</dbReference>
<dbReference type="Gene3D" id="2.130.10.10">
    <property type="entry name" value="YVTN repeat-like/Quinoprotein amine dehydrogenase"/>
    <property type="match status" value="2"/>
</dbReference>
<dbReference type="InterPro" id="IPR011047">
    <property type="entry name" value="Quinoprotein_ADH-like_sf"/>
</dbReference>
<dbReference type="Gene3D" id="3.30.565.10">
    <property type="entry name" value="Histidine kinase-like ATPase, C-terminal domain"/>
    <property type="match status" value="1"/>
</dbReference>
<dbReference type="GO" id="GO:0004673">
    <property type="term" value="F:protein histidine kinase activity"/>
    <property type="evidence" value="ECO:0007669"/>
    <property type="project" value="UniProtKB-EC"/>
</dbReference>
<protein>
    <submittedName>
        <fullName evidence="5">Sensor histidine kinase</fullName>
        <ecNumber evidence="5">2.7.13.3</ecNumber>
    </submittedName>
</protein>
<sequence>MKYSIILFLYLAFLIPQFAEAQHPVFYHLTEDTGLPDEEFYQVLEDLDGFIWLAANKGLFKYDGKTFELYSHPEQKGLSVFNLRLDNAGRLWYNNISGQFFYIENQQIHLFKDLEESTNGQLSDFYVSDSDIILNTVNGLLAIDRKSKSPQKLFDSKIIPRAIFHQNDSLFFIKNQALNLTTNLKDVSSRTVLDVLLDRKFTHVKIINIPKGKLVYALNSEVRKAPIEVLWYKNDELLHLDVQDYLKDRFIQNAKFLDGKLWFCTDRGLIAFDYISDSFVYNRGFFESKSITDIIVDKFGNYWVTTLEDGIYLMPNLDVLSYNINEAVTAFEVIGESELIYGTKSGSLKRLDINNGSESEILVESGNRIVDVSASNANVFVASGPVSFLYDKYEKRISKIPHYNFAKEITAINDSAVIYTLSNGANITTLNNPKIITLRNKRAYTSFFDSKFKTFYVGFVDGLKQFYTNNESIDILYNGTPIFAIDMTQTDDGIVWVSTFSDGVLGIDDGKVIQVYNTENGLLSNRIMKINSDGNDLWIVSDQGIQGLDIGSKTMQNLTKRDGIVTFNISDIAISETSILVSTNQGILKILKDRNFKPKVTSDFYFSDIKIENKFVPSKTEYVLNSDENKIQFKLSTNGFLAEENLKYFYKLEKKGIEESWSEVTNTSSEIIFDNLASGKYLFSAKSVDLATDFESEIKTTIISILKPFYLRWWFLMLSSLLILLSFYIYFLKRISKIKTKQKANLEKERLERQLASSKLESLQAQMNPHFTFNALNSIQNLVLKGDREQAYSYLTTYADLIRRNLNHSKKTFIDFHDEVETIKRYLELEKLRFRENFEYSILVDTTIGAIEIPAMIIQPFIENAIKHGLLHKTDGLRLLNIEFRIAGVLECIILDNGVGFQISKEINLKNNRPSSFSTQSIREKLEIIRKIYKMDIGFEYEDLEQGTKVTLKIPFNRTL</sequence>
<reference evidence="6" key="1">
    <citation type="journal article" date="2019" name="Int. J. Syst. Evol. Microbiol.">
        <title>The Global Catalogue of Microorganisms (GCM) 10K type strain sequencing project: providing services to taxonomists for standard genome sequencing and annotation.</title>
        <authorList>
            <consortium name="The Broad Institute Genomics Platform"/>
            <consortium name="The Broad Institute Genome Sequencing Center for Infectious Disease"/>
            <person name="Wu L."/>
            <person name="Ma J."/>
        </authorList>
    </citation>
    <scope>NUCLEOTIDE SEQUENCE [LARGE SCALE GENOMIC DNA]</scope>
    <source>
        <strain evidence="6">CECT 8979</strain>
    </source>
</reference>
<feature type="coiled-coil region" evidence="1">
    <location>
        <begin position="741"/>
        <end position="768"/>
    </location>
</feature>
<evidence type="ECO:0000313" key="6">
    <source>
        <dbReference type="Proteomes" id="UP001595812"/>
    </source>
</evidence>
<name>A0ABV8AKU8_9FLAO</name>
<feature type="chain" id="PRO_5047263842" evidence="3">
    <location>
        <begin position="22"/>
        <end position="960"/>
    </location>
</feature>
<keyword evidence="5" id="KW-0418">Kinase</keyword>
<comment type="caution">
    <text evidence="5">The sequence shown here is derived from an EMBL/GenBank/DDBJ whole genome shotgun (WGS) entry which is preliminary data.</text>
</comment>
<evidence type="ECO:0000256" key="3">
    <source>
        <dbReference type="SAM" id="SignalP"/>
    </source>
</evidence>
<dbReference type="InterPro" id="IPR050640">
    <property type="entry name" value="Bact_2-comp_sensor_kinase"/>
</dbReference>
<keyword evidence="1" id="KW-0175">Coiled coil</keyword>
<evidence type="ECO:0000256" key="2">
    <source>
        <dbReference type="SAM" id="Phobius"/>
    </source>
</evidence>
<dbReference type="EMBL" id="JBHSAT010000004">
    <property type="protein sequence ID" value="MFC3877501.1"/>
    <property type="molecule type" value="Genomic_DNA"/>
</dbReference>
<evidence type="ECO:0000259" key="4">
    <source>
        <dbReference type="Pfam" id="PF06580"/>
    </source>
</evidence>
<dbReference type="SUPFAM" id="SSF63829">
    <property type="entry name" value="Calcium-dependent phosphotriesterase"/>
    <property type="match status" value="1"/>
</dbReference>